<reference evidence="4" key="1">
    <citation type="submission" date="2016-06" db="EMBL/GenBank/DDBJ databases">
        <authorList>
            <person name="de Vries S.P.W."/>
            <person name="Hadjirin N.F."/>
            <person name="Lay E.M."/>
            <person name="Zadoks R.N."/>
            <person name="Peacock S.J."/>
            <person name="Parkhill J."/>
            <person name="Grant A.J."/>
            <person name="Mcdougall S."/>
            <person name="Holmes M.A."/>
        </authorList>
    </citation>
    <scope>NUCLEOTIDE SEQUENCE [LARGE SCALE GENOMIC DNA]</scope>
    <source>
        <strain evidence="4">NZ1587</strain>
    </source>
</reference>
<dbReference type="Proteomes" id="UP000182015">
    <property type="component" value="Unassembled WGS sequence"/>
</dbReference>
<dbReference type="InterPro" id="IPR050712">
    <property type="entry name" value="NAD(P)H-dep_reductase"/>
</dbReference>
<dbReference type="PANTHER" id="PTHR30543">
    <property type="entry name" value="CHROMATE REDUCTASE"/>
    <property type="match status" value="1"/>
</dbReference>
<dbReference type="Gene3D" id="3.40.50.360">
    <property type="match status" value="1"/>
</dbReference>
<dbReference type="GO" id="GO:0016491">
    <property type="term" value="F:oxidoreductase activity"/>
    <property type="evidence" value="ECO:0007669"/>
    <property type="project" value="InterPro"/>
</dbReference>
<dbReference type="GO" id="GO:0005829">
    <property type="term" value="C:cytosol"/>
    <property type="evidence" value="ECO:0007669"/>
    <property type="project" value="TreeGrafter"/>
</dbReference>
<dbReference type="InterPro" id="IPR029039">
    <property type="entry name" value="Flavoprotein-like_sf"/>
</dbReference>
<dbReference type="GO" id="GO:0010181">
    <property type="term" value="F:FMN binding"/>
    <property type="evidence" value="ECO:0007669"/>
    <property type="project" value="TreeGrafter"/>
</dbReference>
<dbReference type="OrthoDB" id="9812295at2"/>
<dbReference type="Pfam" id="PF13596">
    <property type="entry name" value="PAS_10"/>
    <property type="match status" value="1"/>
</dbReference>
<dbReference type="AlphaFoldDB" id="A0A1L8MM84"/>
<dbReference type="SUPFAM" id="SSF52218">
    <property type="entry name" value="Flavoproteins"/>
    <property type="match status" value="1"/>
</dbReference>
<name>A0A1L8MM84_9STRE</name>
<proteinExistence type="predicted"/>
<feature type="domain" description="NADPH-dependent FMN reductase-like" evidence="2">
    <location>
        <begin position="1"/>
        <end position="147"/>
    </location>
</feature>
<dbReference type="InterPro" id="IPR005025">
    <property type="entry name" value="FMN_Rdtase-like_dom"/>
</dbReference>
<feature type="compositionally biased region" description="Low complexity" evidence="1">
    <location>
        <begin position="386"/>
        <end position="409"/>
    </location>
</feature>
<accession>A0A1L8MM84</accession>
<dbReference type="PANTHER" id="PTHR30543:SF21">
    <property type="entry name" value="NAD(P)H-DEPENDENT FMN REDUCTASE LOT6"/>
    <property type="match status" value="1"/>
</dbReference>
<dbReference type="RefSeq" id="WP_071794046.1">
    <property type="nucleotide sequence ID" value="NZ_LZDD01000002.1"/>
</dbReference>
<evidence type="ECO:0000259" key="2">
    <source>
        <dbReference type="Pfam" id="PF03358"/>
    </source>
</evidence>
<dbReference type="STRING" id="1856638.A9Q68_07350"/>
<evidence type="ECO:0000313" key="4">
    <source>
        <dbReference type="Proteomes" id="UP000182015"/>
    </source>
</evidence>
<keyword evidence="4" id="KW-1185">Reference proteome</keyword>
<protein>
    <submittedName>
        <fullName evidence="3">NADPH-dependent FMN reductase</fullName>
    </submittedName>
</protein>
<organism evidence="3 4">
    <name type="scientific">Streptococcus bovimastitidis</name>
    <dbReference type="NCBI Taxonomy" id="1856638"/>
    <lineage>
        <taxon>Bacteria</taxon>
        <taxon>Bacillati</taxon>
        <taxon>Bacillota</taxon>
        <taxon>Bacilli</taxon>
        <taxon>Lactobacillales</taxon>
        <taxon>Streptococcaceae</taxon>
        <taxon>Streptococcus</taxon>
    </lineage>
</organism>
<evidence type="ECO:0000313" key="3">
    <source>
        <dbReference type="EMBL" id="OJF71795.1"/>
    </source>
</evidence>
<dbReference type="EMBL" id="LZDD01000002">
    <property type="protein sequence ID" value="OJF71795.1"/>
    <property type="molecule type" value="Genomic_DNA"/>
</dbReference>
<comment type="caution">
    <text evidence="3">The sequence shown here is derived from an EMBL/GenBank/DDBJ whole genome shotgun (WGS) entry which is preliminary data.</text>
</comment>
<evidence type="ECO:0000256" key="1">
    <source>
        <dbReference type="SAM" id="MobiDB-lite"/>
    </source>
</evidence>
<sequence length="415" mass="45898">MKFVGIVGSNADQSYNRMLLEFMRRQFKLKCELEVLEIKDIPMFNQDEDQSDSFAVKYLYNKITRADGVIIATPEHNHTITPALKSTLEWLSFNLHPLENKPVMIVGASYYDQGTSRAQVHLRKILEAPGVNAFTLPGNEFLLGKAKEAFDNNGNIINEGTVKFLETCLDNFIKYVKVVSALRQPKPIEKEDLDCNNPIATTITGVDPDDPDWVDKAAKLVNAVEGDTYVKLDHGILTVDQINMFLKAMPFELTYSDDNNQFLYYNNAHQDPETMYAKRLPEQVGNRLSTVHGSLPAARMKNVEWVVGSLRNGNEEYVRTIVPGGPAEVINTHNYQAMYYPDGSFSGINEIVFNFKPWLDWYLKETGQHLAGGKASAMPAGHGSVDATSGASDAGGAPATPAVAEADATSGASEH</sequence>
<dbReference type="Gene3D" id="3.30.450.20">
    <property type="entry name" value="PAS domain"/>
    <property type="match status" value="1"/>
</dbReference>
<gene>
    <name evidence="3" type="ORF">A9Q68_07350</name>
</gene>
<feature type="region of interest" description="Disordered" evidence="1">
    <location>
        <begin position="372"/>
        <end position="415"/>
    </location>
</feature>
<dbReference type="Pfam" id="PF03358">
    <property type="entry name" value="FMN_red"/>
    <property type="match status" value="1"/>
</dbReference>